<name>A0A370NIT0_9BURK</name>
<dbReference type="EMBL" id="QKWJ01000094">
    <property type="protein sequence ID" value="RDK05500.1"/>
    <property type="molecule type" value="Genomic_DNA"/>
</dbReference>
<reference evidence="2" key="1">
    <citation type="submission" date="2018-06" db="EMBL/GenBank/DDBJ databases">
        <authorList>
            <person name="Feng T."/>
            <person name="Jeon C.O."/>
        </authorList>
    </citation>
    <scope>NUCLEOTIDE SEQUENCE [LARGE SCALE GENOMIC DNA]</scope>
    <source>
        <strain evidence="2">S23</strain>
    </source>
</reference>
<dbReference type="AlphaFoldDB" id="A0A370NIT0"/>
<sequence length="65" mass="7225">MAPIRLRARLLTTISEVSNLTASLLLVEIGSERRDINKGIIACSSDSRLRSTDNRRNPQMLNASE</sequence>
<keyword evidence="2" id="KW-1185">Reference proteome</keyword>
<organism evidence="1 2">
    <name type="scientific">Cupriavidus lacunae</name>
    <dbReference type="NCBI Taxonomy" id="2666307"/>
    <lineage>
        <taxon>Bacteria</taxon>
        <taxon>Pseudomonadati</taxon>
        <taxon>Pseudomonadota</taxon>
        <taxon>Betaproteobacteria</taxon>
        <taxon>Burkholderiales</taxon>
        <taxon>Burkholderiaceae</taxon>
        <taxon>Cupriavidus</taxon>
    </lineage>
</organism>
<evidence type="ECO:0000313" key="1">
    <source>
        <dbReference type="EMBL" id="RDK05500.1"/>
    </source>
</evidence>
<accession>A0A370NIT0</accession>
<comment type="caution">
    <text evidence="1">The sequence shown here is derived from an EMBL/GenBank/DDBJ whole genome shotgun (WGS) entry which is preliminary data.</text>
</comment>
<protein>
    <submittedName>
        <fullName evidence="1">Uncharacterized protein</fullName>
    </submittedName>
</protein>
<proteinExistence type="predicted"/>
<dbReference type="Proteomes" id="UP000255165">
    <property type="component" value="Unassembled WGS sequence"/>
</dbReference>
<evidence type="ECO:0000313" key="2">
    <source>
        <dbReference type="Proteomes" id="UP000255165"/>
    </source>
</evidence>
<gene>
    <name evidence="1" type="ORF">DN412_36705</name>
</gene>